<evidence type="ECO:0000313" key="2">
    <source>
        <dbReference type="EMBL" id="RJP61878.1"/>
    </source>
</evidence>
<evidence type="ECO:0000256" key="1">
    <source>
        <dbReference type="SAM" id="Phobius"/>
    </source>
</evidence>
<keyword evidence="1" id="KW-0812">Transmembrane</keyword>
<protein>
    <submittedName>
        <fullName evidence="2">Uncharacterized protein</fullName>
    </submittedName>
</protein>
<reference evidence="2 3" key="1">
    <citation type="journal article" date="2017" name="ISME J.">
        <title>Energy and carbon metabolisms in a deep terrestrial subsurface fluid microbial community.</title>
        <authorList>
            <person name="Momper L."/>
            <person name="Jungbluth S.P."/>
            <person name="Lee M.D."/>
            <person name="Amend J.P."/>
        </authorList>
    </citation>
    <scope>NUCLEOTIDE SEQUENCE [LARGE SCALE GENOMIC DNA]</scope>
    <source>
        <strain evidence="2">SURF_26</strain>
    </source>
</reference>
<name>A0A3A4R9J6_9BACT</name>
<keyword evidence="1" id="KW-1133">Transmembrane helix</keyword>
<dbReference type="AlphaFoldDB" id="A0A3A4R9J6"/>
<feature type="transmembrane region" description="Helical" evidence="1">
    <location>
        <begin position="6"/>
        <end position="25"/>
    </location>
</feature>
<sequence length="310" mass="35608">FKSASVVVGGLVFLLLLFLAFKFLIQPNYQLDKGIKKVLVASRSAESTQSPIYNELKQEVATYYKSSALDLKDIINVVLLLSKAGFSLEQILEGFDDVLDLAVVTYTDINVTVVAVSYFYFLFYEQLSYTVNPKEQLQYTANILAEAWQKDIELDEIVILMKHLSSIDRILIEVNYEDLIAALSVISNRDRQNLISVFVQIAKQPHMLRDLGIVFAARSSIEFIDVMNRFHNIYVRQGYEQTTLYEFSQVLGYADAQAIINVLRHYDRFKKEAAEIGKNFSSLELKLKLIKEQTFWNLLKIISRRAIVIF</sequence>
<organism evidence="2 3">
    <name type="scientific">Candidatus Auribacter fodinae</name>
    <dbReference type="NCBI Taxonomy" id="2093366"/>
    <lineage>
        <taxon>Bacteria</taxon>
        <taxon>Pseudomonadati</taxon>
        <taxon>Candidatus Auribacterota</taxon>
        <taxon>Candidatus Auribacteria</taxon>
        <taxon>Candidatus Auribacterales</taxon>
        <taxon>Candidatus Auribacteraceae</taxon>
        <taxon>Candidatus Auribacter</taxon>
    </lineage>
</organism>
<evidence type="ECO:0000313" key="3">
    <source>
        <dbReference type="Proteomes" id="UP000266426"/>
    </source>
</evidence>
<feature type="non-terminal residue" evidence="2">
    <location>
        <position position="1"/>
    </location>
</feature>
<proteinExistence type="predicted"/>
<gene>
    <name evidence="2" type="ORF">C4541_00840</name>
</gene>
<dbReference type="Proteomes" id="UP000266426">
    <property type="component" value="Unassembled WGS sequence"/>
</dbReference>
<dbReference type="EMBL" id="QZJZ01000007">
    <property type="protein sequence ID" value="RJP61878.1"/>
    <property type="molecule type" value="Genomic_DNA"/>
</dbReference>
<accession>A0A3A4R9J6</accession>
<comment type="caution">
    <text evidence="2">The sequence shown here is derived from an EMBL/GenBank/DDBJ whole genome shotgun (WGS) entry which is preliminary data.</text>
</comment>
<keyword evidence="1" id="KW-0472">Membrane</keyword>